<gene>
    <name evidence="4" type="ORF">HHI36_006701</name>
</gene>
<feature type="compositionally biased region" description="Basic residues" evidence="2">
    <location>
        <begin position="464"/>
        <end position="476"/>
    </location>
</feature>
<reference evidence="4 5" key="1">
    <citation type="journal article" date="2021" name="BMC Biol.">
        <title>Horizontally acquired antibacterial genes associated with adaptive radiation of ladybird beetles.</title>
        <authorList>
            <person name="Li H.S."/>
            <person name="Tang X.F."/>
            <person name="Huang Y.H."/>
            <person name="Xu Z.Y."/>
            <person name="Chen M.L."/>
            <person name="Du X.Y."/>
            <person name="Qiu B.Y."/>
            <person name="Chen P.T."/>
            <person name="Zhang W."/>
            <person name="Slipinski A."/>
            <person name="Escalona H.E."/>
            <person name="Waterhouse R.M."/>
            <person name="Zwick A."/>
            <person name="Pang H."/>
        </authorList>
    </citation>
    <scope>NUCLEOTIDE SEQUENCE [LARGE SCALE GENOMIC DNA]</scope>
    <source>
        <strain evidence="4">SYSU2018</strain>
    </source>
</reference>
<dbReference type="InterPro" id="IPR013083">
    <property type="entry name" value="Znf_RING/FYVE/PHD"/>
</dbReference>
<feature type="compositionally biased region" description="Basic and acidic residues" evidence="2">
    <location>
        <begin position="477"/>
        <end position="494"/>
    </location>
</feature>
<dbReference type="SUPFAM" id="SSF47370">
    <property type="entry name" value="Bromodomain"/>
    <property type="match status" value="1"/>
</dbReference>
<name>A0ABD2NY57_9CUCU</name>
<dbReference type="InterPro" id="IPR011011">
    <property type="entry name" value="Znf_FYVE_PHD"/>
</dbReference>
<evidence type="ECO:0000313" key="5">
    <source>
        <dbReference type="Proteomes" id="UP001516400"/>
    </source>
</evidence>
<dbReference type="SUPFAM" id="SSF57903">
    <property type="entry name" value="FYVE/PHD zinc finger"/>
    <property type="match status" value="1"/>
</dbReference>
<comment type="caution">
    <text evidence="4">The sequence shown here is derived from an EMBL/GenBank/DDBJ whole genome shotgun (WGS) entry which is preliminary data.</text>
</comment>
<dbReference type="PROSITE" id="PS50812">
    <property type="entry name" value="PWWP"/>
    <property type="match status" value="1"/>
</dbReference>
<dbReference type="CDD" id="cd20159">
    <property type="entry name" value="PWWP_BS69"/>
    <property type="match status" value="1"/>
</dbReference>
<dbReference type="AlphaFoldDB" id="A0ABD2NY57"/>
<sequence>MPIRRRADPLSVQCVWDALQHMAWYKYPAEPGRVIKQIFKCNGFSIKDWENDIQDVLADKLIQVALRRDEKTVIYKFPTTERPLTDGRDWYCFECHKAGDINFCRNKGCPRVFHKTCTTKSSTEYQIFKNLFSNSDSTVFLKTGLPNRRKSMCLALDGIEIVESSDCDNSNFNSIYDNDLCSICNLANLKDFSLEKSEMNYLLGFVLQRIGSWLPTNITFNMDDSHASHRWYSLSHLSWRASHLFFEHMDMSVINDKLKDEKYTSCHRFLQDILTIRHNVGIFHGLESQEYAATAFILRDTLHDLGEIIGCADCFKHSNEMMNANWFALPCRFPHELVWAKLKGFSYWPAKVIKEGQTHYDVRFFGGEHERALISKEFIKPIARTKESLQVKKSVSLLKAVEELELHQKLLQNPSALKDFIKSSNKLTLPKKQKSRLPSPDKSTSSNAPNISCIIEVDEDVKPTSKKRGRPKSIVKTKKENIPLTDLKKDRESPEIGTEVLDIPIKKRRGRPSTKDLKSSNTSSEVLDNSPKKKEVGSLQKR</sequence>
<evidence type="ECO:0000256" key="2">
    <source>
        <dbReference type="SAM" id="MobiDB-lite"/>
    </source>
</evidence>
<dbReference type="InterPro" id="IPR036427">
    <property type="entry name" value="Bromodomain-like_sf"/>
</dbReference>
<dbReference type="PANTHER" id="PTHR46379:SF1">
    <property type="entry name" value="ZINC FINGER MYND DOMAIN-CONTAINING PROTEIN 11"/>
    <property type="match status" value="1"/>
</dbReference>
<evidence type="ECO:0000313" key="4">
    <source>
        <dbReference type="EMBL" id="KAL3283562.1"/>
    </source>
</evidence>
<dbReference type="InterPro" id="IPR000313">
    <property type="entry name" value="PWWP_dom"/>
</dbReference>
<dbReference type="InterPro" id="IPR047269">
    <property type="entry name" value="ZMY11"/>
</dbReference>
<dbReference type="Gene3D" id="3.30.40.10">
    <property type="entry name" value="Zinc/RING finger domain, C3HC4 (zinc finger)"/>
    <property type="match status" value="1"/>
</dbReference>
<dbReference type="InterPro" id="IPR001487">
    <property type="entry name" value="Bromodomain"/>
</dbReference>
<evidence type="ECO:0000259" key="3">
    <source>
        <dbReference type="PROSITE" id="PS50812"/>
    </source>
</evidence>
<keyword evidence="1" id="KW-0103">Bromodomain</keyword>
<feature type="domain" description="PWWP" evidence="3">
    <location>
        <begin position="334"/>
        <end position="385"/>
    </location>
</feature>
<dbReference type="EMBL" id="JABFTP020000144">
    <property type="protein sequence ID" value="KAL3283562.1"/>
    <property type="molecule type" value="Genomic_DNA"/>
</dbReference>
<dbReference type="Proteomes" id="UP001516400">
    <property type="component" value="Unassembled WGS sequence"/>
</dbReference>
<dbReference type="Pfam" id="PF00855">
    <property type="entry name" value="PWWP"/>
    <property type="match status" value="1"/>
</dbReference>
<accession>A0ABD2NY57</accession>
<keyword evidence="5" id="KW-1185">Reference proteome</keyword>
<dbReference type="Gene3D" id="2.30.30.140">
    <property type="match status" value="1"/>
</dbReference>
<dbReference type="SUPFAM" id="SSF63748">
    <property type="entry name" value="Tudor/PWWP/MBT"/>
    <property type="match status" value="1"/>
</dbReference>
<dbReference type="Gene3D" id="1.20.920.10">
    <property type="entry name" value="Bromodomain-like"/>
    <property type="match status" value="1"/>
</dbReference>
<feature type="compositionally biased region" description="Polar residues" evidence="2">
    <location>
        <begin position="441"/>
        <end position="450"/>
    </location>
</feature>
<proteinExistence type="predicted"/>
<organism evidence="4 5">
    <name type="scientific">Cryptolaemus montrouzieri</name>
    <dbReference type="NCBI Taxonomy" id="559131"/>
    <lineage>
        <taxon>Eukaryota</taxon>
        <taxon>Metazoa</taxon>
        <taxon>Ecdysozoa</taxon>
        <taxon>Arthropoda</taxon>
        <taxon>Hexapoda</taxon>
        <taxon>Insecta</taxon>
        <taxon>Pterygota</taxon>
        <taxon>Neoptera</taxon>
        <taxon>Endopterygota</taxon>
        <taxon>Coleoptera</taxon>
        <taxon>Polyphaga</taxon>
        <taxon>Cucujiformia</taxon>
        <taxon>Coccinelloidea</taxon>
        <taxon>Coccinellidae</taxon>
        <taxon>Scymninae</taxon>
        <taxon>Scymnini</taxon>
        <taxon>Cryptolaemus</taxon>
    </lineage>
</organism>
<dbReference type="InterPro" id="IPR047268">
    <property type="entry name" value="PWWP_BS69"/>
</dbReference>
<dbReference type="SMART" id="SM00293">
    <property type="entry name" value="PWWP"/>
    <property type="match status" value="1"/>
</dbReference>
<evidence type="ECO:0000256" key="1">
    <source>
        <dbReference type="ARBA" id="ARBA00023117"/>
    </source>
</evidence>
<dbReference type="Pfam" id="PF00439">
    <property type="entry name" value="Bromodomain"/>
    <property type="match status" value="1"/>
</dbReference>
<feature type="region of interest" description="Disordered" evidence="2">
    <location>
        <begin position="462"/>
        <end position="542"/>
    </location>
</feature>
<protein>
    <recommendedName>
        <fullName evidence="3">PWWP domain-containing protein</fullName>
    </recommendedName>
</protein>
<dbReference type="PANTHER" id="PTHR46379">
    <property type="entry name" value="ZINC FINGER MYND DOMAIN-CONTAINING"/>
    <property type="match status" value="1"/>
</dbReference>
<feature type="region of interest" description="Disordered" evidence="2">
    <location>
        <begin position="429"/>
        <end position="450"/>
    </location>
</feature>